<name>A0A0B0EBH4_9BACT</name>
<evidence type="ECO:0000256" key="1">
    <source>
        <dbReference type="RuleBase" id="RU004003"/>
    </source>
</evidence>
<dbReference type="Pfam" id="PF00263">
    <property type="entry name" value="Secretin"/>
    <property type="match status" value="1"/>
</dbReference>
<sequence>MAVEIKEKWIAGDGDFNALRLLRSIPSGYNSAMIKYLILTLCFCQLLTGCITPQTSSGSHHERVSREIAGIRAKADQDASIGDNIKITVNLLTTSVADYFAINALTQRVYGDVTVTNSSEVFTESGLQIGVAGEDFRAQIDIAKRKLKSSQDSELFLVLADGASGSINIGKEISVPRFFYFGRWYSGIDYEFRKAGRSLEITARKLPSGLIEMELTPVFSRFLNDGGDLEMTELSTTVRARPGQTLVIGGDTSSGENVASAMLGYRKTGEMRETLITVTPHIR</sequence>
<proteinExistence type="inferred from homology"/>
<feature type="domain" description="Type II/III secretion system secretin-like" evidence="2">
    <location>
        <begin position="157"/>
        <end position="254"/>
    </location>
</feature>
<evidence type="ECO:0000313" key="3">
    <source>
        <dbReference type="EMBL" id="KHE90652.1"/>
    </source>
</evidence>
<dbReference type="InterPro" id="IPR004846">
    <property type="entry name" value="T2SS/T3SS_dom"/>
</dbReference>
<evidence type="ECO:0000313" key="4">
    <source>
        <dbReference type="Proteomes" id="UP000030652"/>
    </source>
</evidence>
<comment type="caution">
    <text evidence="3">The sequence shown here is derived from an EMBL/GenBank/DDBJ whole genome shotgun (WGS) entry which is preliminary data.</text>
</comment>
<organism evidence="3 4">
    <name type="scientific">Candidatus Scalindua brodae</name>
    <dbReference type="NCBI Taxonomy" id="237368"/>
    <lineage>
        <taxon>Bacteria</taxon>
        <taxon>Pseudomonadati</taxon>
        <taxon>Planctomycetota</taxon>
        <taxon>Candidatus Brocadiia</taxon>
        <taxon>Candidatus Brocadiales</taxon>
        <taxon>Candidatus Scalinduaceae</taxon>
        <taxon>Candidatus Scalindua</taxon>
    </lineage>
</organism>
<evidence type="ECO:0000259" key="2">
    <source>
        <dbReference type="Pfam" id="PF00263"/>
    </source>
</evidence>
<protein>
    <submittedName>
        <fullName evidence="3">Bacterial type II and III secretion system protein</fullName>
    </submittedName>
</protein>
<dbReference type="AlphaFoldDB" id="A0A0B0EBH4"/>
<dbReference type="GO" id="GO:0009306">
    <property type="term" value="P:protein secretion"/>
    <property type="evidence" value="ECO:0007669"/>
    <property type="project" value="InterPro"/>
</dbReference>
<reference evidence="3 4" key="1">
    <citation type="submission" date="2014-10" db="EMBL/GenBank/DDBJ databases">
        <title>Draft genome of anammox bacterium scalindua brodae, obtained using differential coverage binning of sequence data from two enrichment reactors.</title>
        <authorList>
            <person name="Speth D.R."/>
            <person name="Russ L."/>
            <person name="Kartal B."/>
            <person name="Op den Camp H.J."/>
            <person name="Dutilh B.E."/>
            <person name="Jetten M.S."/>
        </authorList>
    </citation>
    <scope>NUCLEOTIDE SEQUENCE [LARGE SCALE GENOMIC DNA]</scope>
    <source>
        <strain evidence="3">RU1</strain>
    </source>
</reference>
<comment type="similarity">
    <text evidence="1">Belongs to the bacterial secretin family.</text>
</comment>
<dbReference type="EMBL" id="JRYO01000250">
    <property type="protein sequence ID" value="KHE90652.1"/>
    <property type="molecule type" value="Genomic_DNA"/>
</dbReference>
<accession>A0A0B0EBH4</accession>
<dbReference type="Proteomes" id="UP000030652">
    <property type="component" value="Unassembled WGS sequence"/>
</dbReference>
<gene>
    <name evidence="3" type="ORF">SCABRO_03608</name>
</gene>